<dbReference type="EMBL" id="MGFX01000003">
    <property type="protein sequence ID" value="OGM15505.1"/>
    <property type="molecule type" value="Genomic_DNA"/>
</dbReference>
<evidence type="ECO:0000313" key="4">
    <source>
        <dbReference type="EMBL" id="OGM15505.1"/>
    </source>
</evidence>
<evidence type="ECO:0008006" key="6">
    <source>
        <dbReference type="Google" id="ProtNLM"/>
    </source>
</evidence>
<dbReference type="GO" id="GO:0030313">
    <property type="term" value="C:cell envelope"/>
    <property type="evidence" value="ECO:0007669"/>
    <property type="project" value="UniProtKB-SubCell"/>
</dbReference>
<sequence>MRKIINFFWRRKILLAALLIVIAYGIWSFIISPKKDVRLSYQVQKGTVAEELVLTGQVKAAEHAFLSFQSSGELAWLGVAEGEVVKKGQRLANLDTKIPYETFESAVAELRGTQASLDNVYDQVQGHATDESFAQRDLRTSAEVRRDKSYRALEIAKKNLSNLYLTAPFPGIVSSVTYPFTGIFIPLSQGVIEVVNPDSLYFEVSADQTEVAQLKNGVKVKIILDAYPSEEVDGVVSYVGYTPISGEVGTVYKVKIAFTEAYDLTKFRVGMGGDAKLILTEKENVLFAPPEFISSDATGKYIFVGPQKKKVYIETGIEGEDRVEIVSGISAGDTIYD</sequence>
<dbReference type="Gene3D" id="2.40.50.100">
    <property type="match status" value="1"/>
</dbReference>
<evidence type="ECO:0000256" key="2">
    <source>
        <dbReference type="ARBA" id="ARBA00009477"/>
    </source>
</evidence>
<evidence type="ECO:0000256" key="3">
    <source>
        <dbReference type="ARBA" id="ARBA00023054"/>
    </source>
</evidence>
<protein>
    <recommendedName>
        <fullName evidence="6">RND efflux pump membrane fusion protein barrel-sandwich domain-containing protein</fullName>
    </recommendedName>
</protein>
<reference evidence="4 5" key="1">
    <citation type="journal article" date="2016" name="Nat. Commun.">
        <title>Thousands of microbial genomes shed light on interconnected biogeochemical processes in an aquifer system.</title>
        <authorList>
            <person name="Anantharaman K."/>
            <person name="Brown C.T."/>
            <person name="Hug L.A."/>
            <person name="Sharon I."/>
            <person name="Castelle C.J."/>
            <person name="Probst A.J."/>
            <person name="Thomas B.C."/>
            <person name="Singh A."/>
            <person name="Wilkins M.J."/>
            <person name="Karaoz U."/>
            <person name="Brodie E.L."/>
            <person name="Williams K.H."/>
            <person name="Hubbard S.S."/>
            <person name="Banfield J.F."/>
        </authorList>
    </citation>
    <scope>NUCLEOTIDE SEQUENCE [LARGE SCALE GENOMIC DNA]</scope>
</reference>
<evidence type="ECO:0000313" key="5">
    <source>
        <dbReference type="Proteomes" id="UP000177382"/>
    </source>
</evidence>
<comment type="similarity">
    <text evidence="2">Belongs to the membrane fusion protein (MFP) (TC 8.A.1) family.</text>
</comment>
<proteinExistence type="inferred from homology"/>
<dbReference type="GO" id="GO:0016020">
    <property type="term" value="C:membrane"/>
    <property type="evidence" value="ECO:0007669"/>
    <property type="project" value="InterPro"/>
</dbReference>
<dbReference type="InterPro" id="IPR050465">
    <property type="entry name" value="UPF0194_transport"/>
</dbReference>
<dbReference type="AlphaFoldDB" id="A0A1F7XMK3"/>
<accession>A0A1F7XMK3</accession>
<dbReference type="PANTHER" id="PTHR32347">
    <property type="entry name" value="EFFLUX SYSTEM COMPONENT YKNX-RELATED"/>
    <property type="match status" value="1"/>
</dbReference>
<organism evidence="4 5">
    <name type="scientific">Candidatus Woesebacteria bacterium RBG_16_42_24</name>
    <dbReference type="NCBI Taxonomy" id="1802485"/>
    <lineage>
        <taxon>Bacteria</taxon>
        <taxon>Candidatus Woeseibacteriota</taxon>
    </lineage>
</organism>
<comment type="caution">
    <text evidence="4">The sequence shown here is derived from an EMBL/GenBank/DDBJ whole genome shotgun (WGS) entry which is preliminary data.</text>
</comment>
<comment type="subcellular location">
    <subcellularLocation>
        <location evidence="1">Cell envelope</location>
    </subcellularLocation>
</comment>
<keyword evidence="3" id="KW-0175">Coiled coil</keyword>
<dbReference type="NCBIfam" id="TIGR01730">
    <property type="entry name" value="RND_mfp"/>
    <property type="match status" value="1"/>
</dbReference>
<dbReference type="Gene3D" id="2.40.30.170">
    <property type="match status" value="1"/>
</dbReference>
<dbReference type="SUPFAM" id="SSF111369">
    <property type="entry name" value="HlyD-like secretion proteins"/>
    <property type="match status" value="1"/>
</dbReference>
<dbReference type="GO" id="GO:0022857">
    <property type="term" value="F:transmembrane transporter activity"/>
    <property type="evidence" value="ECO:0007669"/>
    <property type="project" value="InterPro"/>
</dbReference>
<name>A0A1F7XMK3_9BACT</name>
<dbReference type="InterPro" id="IPR006143">
    <property type="entry name" value="RND_pump_MFP"/>
</dbReference>
<dbReference type="Gene3D" id="2.40.420.20">
    <property type="match status" value="1"/>
</dbReference>
<dbReference type="Proteomes" id="UP000177382">
    <property type="component" value="Unassembled WGS sequence"/>
</dbReference>
<evidence type="ECO:0000256" key="1">
    <source>
        <dbReference type="ARBA" id="ARBA00004196"/>
    </source>
</evidence>
<dbReference type="STRING" id="1802485.A2V97_02385"/>
<dbReference type="PANTHER" id="PTHR32347:SF23">
    <property type="entry name" value="BLL5650 PROTEIN"/>
    <property type="match status" value="1"/>
</dbReference>
<gene>
    <name evidence="4" type="ORF">A2V97_02385</name>
</gene>